<dbReference type="AlphaFoldDB" id="A0A402CFX6"/>
<sequence>MNQPGGDNLLVEARSALLDALHALDDHRDALIVIGAQAVYLRSGAAVVALAESTKDSDLAVNPRNLGDDPHLEDAMTDAGFYLNTNGQPGAWVNRHGIPVDLMVPSALSNRTSPTGRSPRLPPHAKNAMRIATGLEGCVIDNTVMTITALDNADHRAYDVRVAGTAALLVAKIHKIHERLTAPGRLQNKDAHDIYRMLVASEPDDLADAFRRLLADPISATTTKHALDWLPEMFGNASATGADMAGKAEEGVGNPTQVSINAALLATELLDTLAG</sequence>
<accession>A0A402CFX6</accession>
<protein>
    <recommendedName>
        <fullName evidence="3">Nucleotidyltransferase</fullName>
    </recommendedName>
</protein>
<dbReference type="EMBL" id="BHYM01000058">
    <property type="protein sequence ID" value="GCE42503.1"/>
    <property type="molecule type" value="Genomic_DNA"/>
</dbReference>
<evidence type="ECO:0000313" key="2">
    <source>
        <dbReference type="Proteomes" id="UP000287519"/>
    </source>
</evidence>
<proteinExistence type="predicted"/>
<name>A0A402CFX6_RHOWR</name>
<comment type="caution">
    <text evidence="1">The sequence shown here is derived from an EMBL/GenBank/DDBJ whole genome shotgun (WGS) entry which is preliminary data.</text>
</comment>
<dbReference type="RefSeq" id="WP_124394441.1">
    <property type="nucleotide sequence ID" value="NZ_BHYM01000058.1"/>
</dbReference>
<dbReference type="OrthoDB" id="3515986at2"/>
<reference evidence="1 2" key="1">
    <citation type="submission" date="2018-11" db="EMBL/GenBank/DDBJ databases">
        <title>Microbial catabolism of amino acid.</title>
        <authorList>
            <person name="Hibi M."/>
            <person name="Ogawa J."/>
        </authorList>
    </citation>
    <scope>NUCLEOTIDE SEQUENCE [LARGE SCALE GENOMIC DNA]</scope>
    <source>
        <strain evidence="1 2">C31-06</strain>
    </source>
</reference>
<evidence type="ECO:0008006" key="3">
    <source>
        <dbReference type="Google" id="ProtNLM"/>
    </source>
</evidence>
<dbReference type="Proteomes" id="UP000287519">
    <property type="component" value="Unassembled WGS sequence"/>
</dbReference>
<gene>
    <name evidence="1" type="ORF">Rhow_006442</name>
</gene>
<evidence type="ECO:0000313" key="1">
    <source>
        <dbReference type="EMBL" id="GCE42503.1"/>
    </source>
</evidence>
<organism evidence="1 2">
    <name type="scientific">Rhodococcus wratislaviensis</name>
    <name type="common">Tsukamurella wratislaviensis</name>
    <dbReference type="NCBI Taxonomy" id="44752"/>
    <lineage>
        <taxon>Bacteria</taxon>
        <taxon>Bacillati</taxon>
        <taxon>Actinomycetota</taxon>
        <taxon>Actinomycetes</taxon>
        <taxon>Mycobacteriales</taxon>
        <taxon>Nocardiaceae</taxon>
        <taxon>Rhodococcus</taxon>
    </lineage>
</organism>
<keyword evidence="2" id="KW-1185">Reference proteome</keyword>